<dbReference type="GeneID" id="9622922"/>
<reference evidence="2 3" key="1">
    <citation type="journal article" date="2010" name="Science">
        <title>Genomic analysis of organismal complexity in the multicellular green alga Volvox carteri.</title>
        <authorList>
            <person name="Prochnik S.E."/>
            <person name="Umen J."/>
            <person name="Nedelcu A.M."/>
            <person name="Hallmann A."/>
            <person name="Miller S.M."/>
            <person name="Nishii I."/>
            <person name="Ferris P."/>
            <person name="Kuo A."/>
            <person name="Mitros T."/>
            <person name="Fritz-Laylin L.K."/>
            <person name="Hellsten U."/>
            <person name="Chapman J."/>
            <person name="Simakov O."/>
            <person name="Rensing S.A."/>
            <person name="Terry A."/>
            <person name="Pangilinan J."/>
            <person name="Kapitonov V."/>
            <person name="Jurka J."/>
            <person name="Salamov A."/>
            <person name="Shapiro H."/>
            <person name="Schmutz J."/>
            <person name="Grimwood J."/>
            <person name="Lindquist E."/>
            <person name="Lucas S."/>
            <person name="Grigoriev I.V."/>
            <person name="Schmitt R."/>
            <person name="Kirk D."/>
            <person name="Rokhsar D.S."/>
        </authorList>
    </citation>
    <scope>NUCLEOTIDE SEQUENCE [LARGE SCALE GENOMIC DNA]</scope>
    <source>
        <strain evidence="3">f. Nagariensis / Eve</strain>
    </source>
</reference>
<dbReference type="OrthoDB" id="270720at2759"/>
<evidence type="ECO:0000313" key="2">
    <source>
        <dbReference type="EMBL" id="EFJ41153.1"/>
    </source>
</evidence>
<dbReference type="RefSeq" id="XP_002957825.1">
    <property type="nucleotide sequence ID" value="XM_002957779.1"/>
</dbReference>
<dbReference type="AlphaFoldDB" id="D8UGN7"/>
<proteinExistence type="predicted"/>
<name>D8UGN7_VOLCA</name>
<evidence type="ECO:0000256" key="1">
    <source>
        <dbReference type="SAM" id="MobiDB-lite"/>
    </source>
</evidence>
<accession>D8UGN7</accession>
<keyword evidence="3" id="KW-1185">Reference proteome</keyword>
<feature type="region of interest" description="Disordered" evidence="1">
    <location>
        <begin position="244"/>
        <end position="270"/>
    </location>
</feature>
<dbReference type="KEGG" id="vcn:VOLCADRAFT_98941"/>
<dbReference type="STRING" id="3068.D8UGN7"/>
<evidence type="ECO:0000313" key="3">
    <source>
        <dbReference type="Proteomes" id="UP000001058"/>
    </source>
</evidence>
<dbReference type="Proteomes" id="UP000001058">
    <property type="component" value="Unassembled WGS sequence"/>
</dbReference>
<evidence type="ECO:0008006" key="4">
    <source>
        <dbReference type="Google" id="ProtNLM"/>
    </source>
</evidence>
<protein>
    <recommendedName>
        <fullName evidence="4">EF-hand domain-containing protein</fullName>
    </recommendedName>
</protein>
<dbReference type="EMBL" id="GL378400">
    <property type="protein sequence ID" value="EFJ41153.1"/>
    <property type="molecule type" value="Genomic_DNA"/>
</dbReference>
<organism evidence="3">
    <name type="scientific">Volvox carteri f. nagariensis</name>
    <dbReference type="NCBI Taxonomy" id="3068"/>
    <lineage>
        <taxon>Eukaryota</taxon>
        <taxon>Viridiplantae</taxon>
        <taxon>Chlorophyta</taxon>
        <taxon>core chlorophytes</taxon>
        <taxon>Chlorophyceae</taxon>
        <taxon>CS clade</taxon>
        <taxon>Chlamydomonadales</taxon>
        <taxon>Volvocaceae</taxon>
        <taxon>Volvox</taxon>
    </lineage>
</organism>
<dbReference type="InParanoid" id="D8UGN7"/>
<gene>
    <name evidence="2" type="ORF">VOLCADRAFT_98941</name>
</gene>
<sequence>MPHATAVTGQGHLASLAAARKLDAAAAGEAIARLPPLQLLQPSKVLAEQVVAVRRDRQQGGSKALRAVQAASGNLSERDIEMLRHSYTLMAAGDGPEVGLLPHQLRELVVMAGLDPAAPSTRSLVEELMRRRTANTGRITFDSFMLVVAHFQDEAVAAEAAAAVETAAAQAAATLSATAGTRGIAGTGMAHMLAGTAAAAAEAAAAEAAEAEAARLAAVAEADEEGEGADEVVYDGDGGEDVAEARAAASAVASQPPAPNDGHEEEQFLPEEGGNNHAVHAVMYPAEERQLGEVLMGLIETFGSWAVLGPD</sequence>